<organism evidence="3 5">
    <name type="scientific">Rotaria sordida</name>
    <dbReference type="NCBI Taxonomy" id="392033"/>
    <lineage>
        <taxon>Eukaryota</taxon>
        <taxon>Metazoa</taxon>
        <taxon>Spiralia</taxon>
        <taxon>Gnathifera</taxon>
        <taxon>Rotifera</taxon>
        <taxon>Eurotatoria</taxon>
        <taxon>Bdelloidea</taxon>
        <taxon>Philodinida</taxon>
        <taxon>Philodinidae</taxon>
        <taxon>Rotaria</taxon>
    </lineage>
</organism>
<accession>A0A815FYP9</accession>
<proteinExistence type="predicted"/>
<reference evidence="3" key="1">
    <citation type="submission" date="2021-02" db="EMBL/GenBank/DDBJ databases">
        <authorList>
            <person name="Nowell W R."/>
        </authorList>
    </citation>
    <scope>NUCLEOTIDE SEQUENCE</scope>
</reference>
<dbReference type="Pfam" id="PF13676">
    <property type="entry name" value="TIR_2"/>
    <property type="match status" value="1"/>
</dbReference>
<evidence type="ECO:0000259" key="2">
    <source>
        <dbReference type="PROSITE" id="PS50104"/>
    </source>
</evidence>
<feature type="region of interest" description="Disordered" evidence="1">
    <location>
        <begin position="474"/>
        <end position="496"/>
    </location>
</feature>
<dbReference type="PANTHER" id="PTHR46270:SF2">
    <property type="entry name" value="TIR DOMAIN-CONTAINING PROTEIN"/>
    <property type="match status" value="1"/>
</dbReference>
<evidence type="ECO:0000313" key="4">
    <source>
        <dbReference type="EMBL" id="CAF3736922.1"/>
    </source>
</evidence>
<dbReference type="PROSITE" id="PS50104">
    <property type="entry name" value="TIR"/>
    <property type="match status" value="1"/>
</dbReference>
<evidence type="ECO:0000313" key="5">
    <source>
        <dbReference type="Proteomes" id="UP000663889"/>
    </source>
</evidence>
<dbReference type="AlphaFoldDB" id="A0A815FYP9"/>
<dbReference type="EMBL" id="CAJNOU010002559">
    <property type="protein sequence ID" value="CAF1331647.1"/>
    <property type="molecule type" value="Genomic_DNA"/>
</dbReference>
<dbReference type="InterPro" id="IPR011989">
    <property type="entry name" value="ARM-like"/>
</dbReference>
<dbReference type="Gene3D" id="1.25.10.10">
    <property type="entry name" value="Leucine-rich Repeat Variant"/>
    <property type="match status" value="1"/>
</dbReference>
<dbReference type="InterPro" id="IPR016024">
    <property type="entry name" value="ARM-type_fold"/>
</dbReference>
<protein>
    <recommendedName>
        <fullName evidence="2">TIR domain-containing protein</fullName>
    </recommendedName>
</protein>
<dbReference type="SMART" id="SM00255">
    <property type="entry name" value="TIR"/>
    <property type="match status" value="1"/>
</dbReference>
<feature type="compositionally biased region" description="Basic and acidic residues" evidence="1">
    <location>
        <begin position="651"/>
        <end position="666"/>
    </location>
</feature>
<dbReference type="InterPro" id="IPR000157">
    <property type="entry name" value="TIR_dom"/>
</dbReference>
<feature type="compositionally biased region" description="Polar residues" evidence="1">
    <location>
        <begin position="633"/>
        <end position="644"/>
    </location>
</feature>
<name>A0A815FYP9_9BILA</name>
<dbReference type="SUPFAM" id="SSF48371">
    <property type="entry name" value="ARM repeat"/>
    <property type="match status" value="1"/>
</dbReference>
<evidence type="ECO:0000256" key="1">
    <source>
        <dbReference type="SAM" id="MobiDB-lite"/>
    </source>
</evidence>
<dbReference type="SUPFAM" id="SSF52200">
    <property type="entry name" value="Toll/Interleukin receptor TIR domain"/>
    <property type="match status" value="1"/>
</dbReference>
<gene>
    <name evidence="4" type="ORF">FNK824_LOCUS11444</name>
    <name evidence="3" type="ORF">SEV965_LOCUS27858</name>
</gene>
<comment type="caution">
    <text evidence="3">The sequence shown here is derived from an EMBL/GenBank/DDBJ whole genome shotgun (WGS) entry which is preliminary data.</text>
</comment>
<feature type="domain" description="TIR" evidence="2">
    <location>
        <begin position="497"/>
        <end position="626"/>
    </location>
</feature>
<dbReference type="Proteomes" id="UP000663874">
    <property type="component" value="Unassembled WGS sequence"/>
</dbReference>
<dbReference type="EMBL" id="CAJOBE010001357">
    <property type="protein sequence ID" value="CAF3736922.1"/>
    <property type="molecule type" value="Genomic_DNA"/>
</dbReference>
<dbReference type="PANTHER" id="PTHR46270">
    <property type="entry name" value="ARMADILLO-TYPE FOLD-RELATED"/>
    <property type="match status" value="1"/>
</dbReference>
<dbReference type="Gene3D" id="3.40.50.10140">
    <property type="entry name" value="Toll/interleukin-1 receptor homology (TIR) domain"/>
    <property type="match status" value="1"/>
</dbReference>
<sequence>MSAKKSERHFNGFDTIENGRINTYKTHNIQDSSSIINNEQFHQHPTFKKYLPKQLCEILEVWFVDGTLNEDQKEIFRICAEFLLKSTQTDSNAKQWISQQTELINLTEKCLNEIGAYGYYIGIGGVEDSSLESFDWLIQAFENAQCKQLLDMLVKCVTSRFYIDALRGLIKANVTSLNVTEHFLLVTCPNYIITCDTDKTHSSKIANKILDRYDGLLSDFLPHIKQWTTSVMLCLFYPIKFVLSFIPSLPYEQRKPMYDIILIILLNTSTKDSHAEGPRSKVIYTSLCLLIEMIRCDRILLNDLKNKSDAKTDLIKILNDLSKNASNEQIQLKAIELTSLLVSEEEFRKENNTEQVTGLFVKNFNAALEDGKTNKADEVLKGLADLVQNEDVKEEVIKQNALPSIIKFAKETNDNPVPLEIVFAMTFNTEAKKMIREDTEFVDHIKQLRDSEKKDVSKMAHGIMWKMEDEEKFKQKEEEKKKHQVETSKESPDTESKPYDMMISYCWAQQPLCHKINDRLEQDGYKVWLDRDEMRGSIIECMAEAIEQSRFVLICMSSNYKKSTNCKAEAEYAFNRKSKIIPLIVEPEYKADGWLGFLAGSKIYVDFADKEGEELDKSYELLIEELKRNGLNNTDKGKDNTITGGTAAETGSKHEETEKSEELKTEPEELCFETREYLNFPLASMWNEQHVKEFLTDNKLDQLIPICESMDGEALIEFRHSCEAKPDIMYGLLNNPKEEHPLSFGTFFKFIAKLKKYLPQKPARKLYFRYNSIDSSLDTNEATTTEKEIN</sequence>
<dbReference type="InterPro" id="IPR035897">
    <property type="entry name" value="Toll_tir_struct_dom_sf"/>
</dbReference>
<dbReference type="GO" id="GO:0007165">
    <property type="term" value="P:signal transduction"/>
    <property type="evidence" value="ECO:0007669"/>
    <property type="project" value="InterPro"/>
</dbReference>
<evidence type="ECO:0000313" key="3">
    <source>
        <dbReference type="EMBL" id="CAF1331647.1"/>
    </source>
</evidence>
<dbReference type="Proteomes" id="UP000663889">
    <property type="component" value="Unassembled WGS sequence"/>
</dbReference>
<feature type="region of interest" description="Disordered" evidence="1">
    <location>
        <begin position="633"/>
        <end position="666"/>
    </location>
</feature>